<organism evidence="1 2">
    <name type="scientific">Stentor coeruleus</name>
    <dbReference type="NCBI Taxonomy" id="5963"/>
    <lineage>
        <taxon>Eukaryota</taxon>
        <taxon>Sar</taxon>
        <taxon>Alveolata</taxon>
        <taxon>Ciliophora</taxon>
        <taxon>Postciliodesmatophora</taxon>
        <taxon>Heterotrichea</taxon>
        <taxon>Heterotrichida</taxon>
        <taxon>Stentoridae</taxon>
        <taxon>Stentor</taxon>
    </lineage>
</organism>
<evidence type="ECO:0000313" key="2">
    <source>
        <dbReference type="Proteomes" id="UP000187209"/>
    </source>
</evidence>
<reference evidence="1 2" key="1">
    <citation type="submission" date="2016-11" db="EMBL/GenBank/DDBJ databases">
        <title>The macronuclear genome of Stentor coeruleus: a giant cell with tiny introns.</title>
        <authorList>
            <person name="Slabodnick M."/>
            <person name="Ruby J.G."/>
            <person name="Reiff S.B."/>
            <person name="Swart E.C."/>
            <person name="Gosai S."/>
            <person name="Prabakaran S."/>
            <person name="Witkowska E."/>
            <person name="Larue G.E."/>
            <person name="Fisher S."/>
            <person name="Freeman R.M."/>
            <person name="Gunawardena J."/>
            <person name="Chu W."/>
            <person name="Stover N.A."/>
            <person name="Gregory B.D."/>
            <person name="Nowacki M."/>
            <person name="Derisi J."/>
            <person name="Roy S.W."/>
            <person name="Marshall W.F."/>
            <person name="Sood P."/>
        </authorList>
    </citation>
    <scope>NUCLEOTIDE SEQUENCE [LARGE SCALE GENOMIC DNA]</scope>
    <source>
        <strain evidence="1">WM001</strain>
    </source>
</reference>
<dbReference type="Proteomes" id="UP000187209">
    <property type="component" value="Unassembled WGS sequence"/>
</dbReference>
<keyword evidence="2" id="KW-1185">Reference proteome</keyword>
<proteinExistence type="predicted"/>
<name>A0A1R2CM56_9CILI</name>
<dbReference type="EMBL" id="MPUH01000110">
    <property type="protein sequence ID" value="OMJ90103.1"/>
    <property type="molecule type" value="Genomic_DNA"/>
</dbReference>
<accession>A0A1R2CM56</accession>
<gene>
    <name evidence="1" type="ORF">SteCoe_7590</name>
</gene>
<comment type="caution">
    <text evidence="1">The sequence shown here is derived from an EMBL/GenBank/DDBJ whole genome shotgun (WGS) entry which is preliminary data.</text>
</comment>
<sequence length="112" mass="13279">MSIYIRRKAQQVEEPQSKIIHIQSLSIHFDPLQGEWLDPIKEAQKRKDEISLSELDDLKKISQMLENSIAKRDIHLDRIKREIVMILEDHKESLERQGFQAGDLIEKFKEDE</sequence>
<dbReference type="AlphaFoldDB" id="A0A1R2CM56"/>
<evidence type="ECO:0000313" key="1">
    <source>
        <dbReference type="EMBL" id="OMJ90103.1"/>
    </source>
</evidence>
<protein>
    <submittedName>
        <fullName evidence="1">Uncharacterized protein</fullName>
    </submittedName>
</protein>